<dbReference type="Proteomes" id="UP001055879">
    <property type="component" value="Linkage Group LG01"/>
</dbReference>
<dbReference type="EMBL" id="CM042047">
    <property type="protein sequence ID" value="KAI3772226.1"/>
    <property type="molecule type" value="Genomic_DNA"/>
</dbReference>
<proteinExistence type="predicted"/>
<evidence type="ECO:0000313" key="1">
    <source>
        <dbReference type="EMBL" id="KAI3772226.1"/>
    </source>
</evidence>
<evidence type="ECO:0000313" key="2">
    <source>
        <dbReference type="Proteomes" id="UP001055879"/>
    </source>
</evidence>
<name>A0ACB9FNC5_ARCLA</name>
<accession>A0ACB9FNC5</accession>
<protein>
    <submittedName>
        <fullName evidence="1">Uncharacterized protein</fullName>
    </submittedName>
</protein>
<comment type="caution">
    <text evidence="1">The sequence shown here is derived from an EMBL/GenBank/DDBJ whole genome shotgun (WGS) entry which is preliminary data.</text>
</comment>
<reference evidence="1 2" key="2">
    <citation type="journal article" date="2022" name="Mol. Ecol. Resour.">
        <title>The genomes of chicory, endive, great burdock and yacon provide insights into Asteraceae paleo-polyploidization history and plant inulin production.</title>
        <authorList>
            <person name="Fan W."/>
            <person name="Wang S."/>
            <person name="Wang H."/>
            <person name="Wang A."/>
            <person name="Jiang F."/>
            <person name="Liu H."/>
            <person name="Zhao H."/>
            <person name="Xu D."/>
            <person name="Zhang Y."/>
        </authorList>
    </citation>
    <scope>NUCLEOTIDE SEQUENCE [LARGE SCALE GENOMIC DNA]</scope>
    <source>
        <strain evidence="2">cv. Niubang</strain>
    </source>
</reference>
<organism evidence="1 2">
    <name type="scientific">Arctium lappa</name>
    <name type="common">Greater burdock</name>
    <name type="synonym">Lappa major</name>
    <dbReference type="NCBI Taxonomy" id="4217"/>
    <lineage>
        <taxon>Eukaryota</taxon>
        <taxon>Viridiplantae</taxon>
        <taxon>Streptophyta</taxon>
        <taxon>Embryophyta</taxon>
        <taxon>Tracheophyta</taxon>
        <taxon>Spermatophyta</taxon>
        <taxon>Magnoliopsida</taxon>
        <taxon>eudicotyledons</taxon>
        <taxon>Gunneridae</taxon>
        <taxon>Pentapetalae</taxon>
        <taxon>asterids</taxon>
        <taxon>campanulids</taxon>
        <taxon>Asterales</taxon>
        <taxon>Asteraceae</taxon>
        <taxon>Carduoideae</taxon>
        <taxon>Cardueae</taxon>
        <taxon>Arctiinae</taxon>
        <taxon>Arctium</taxon>
    </lineage>
</organism>
<reference evidence="2" key="1">
    <citation type="journal article" date="2022" name="Mol. Ecol. Resour.">
        <title>The genomes of chicory, endive, great burdock and yacon provide insights into Asteraceae palaeo-polyploidization history and plant inulin production.</title>
        <authorList>
            <person name="Fan W."/>
            <person name="Wang S."/>
            <person name="Wang H."/>
            <person name="Wang A."/>
            <person name="Jiang F."/>
            <person name="Liu H."/>
            <person name="Zhao H."/>
            <person name="Xu D."/>
            <person name="Zhang Y."/>
        </authorList>
    </citation>
    <scope>NUCLEOTIDE SEQUENCE [LARGE SCALE GENOMIC DNA]</scope>
    <source>
        <strain evidence="2">cv. Niubang</strain>
    </source>
</reference>
<sequence>MADDIEAARLISDRSRKRKRLPSIPKLLPNEKVEVRSIEEGFEGSWHCGTVIDAKTQICVVKYDHILLDDGSDKFVDSIQVISPVNGNFSAYGNPSKLLNYRSRIRPLPPKFNFNGNCLHYGQCVDVFHQDAWWEGVVFDHDDVSDKRSVFFPDVGDELRVPIENLRFTRDWNAASDEWKLRGDWIFLEVLEELELEKWPLFVSVKQIWYEVRIKKRFLKEMKEWTCQTREIWRETVKEVIVDNLKLTMAEFFGRLQQEGQILDINKRFLDSLVDIEPSFFESLATESFDPNLVSAEDFDDDDDDAGPPGFSNLGSTKSKNEVVSVHSEDNCYQWTQMSDLCVAERDLVLEPECCPDSIFQYNEYTSGHSKPPVSLIPKVRQHLLYLGWKIELKRDPYGSKKSESVRYRYTNPGGKHYFSLTVLCADLCNWSSEYTSFGSYKPPPTRELVEVEPEYCPQAVVDYYSVTLEENSEFKKKDIGYREMQTRARKHLLAVGWVLSFADELCKRIVYVSPSGKKCYSLRQACNHYILESFGHGSENASEINVSERSEEESQTKRVKKGKNQGVGRLIIKKKDGVLCIEAAPSSSSTQRAVKKKGSLLNSIDEETGNSSTITRVLRSSKRAREEISPTHQTPRTVLSWLMDNNVILPRSKVQYRCRKDGHTMKEGRVTRDGIKCGCCQTIFSVSKFESHAGSTYRRPSANIFLEDGRSLLDCQLQIKGDQNARLCMTEPRRLKGSRRKIINDNDYICSVCHYGGELVLCDQCPSSFHTHCLGLKEVPDGDWFCPSCCCRICNQNKYGSDCEQNTDSNVLSCEQCERRYHIGCLKGKDGFMKLESYPPVNWFCSPRCEEIFLGINKLLGKPIPVGRDDLTWTILKHKKPEGANHDMEEMTESYSKLNIAISVMHECFEPVKEPRTQRDIVEDVIFCQWSELNRLNFKGFYTVLLEKDDELVSAATIRIYGEKVAELPLIGTRFRYRRCGMCHALMNELEKMLVELGVERLVLPAVPSVLHTWTSSFGFSLMTESEKLNFLGYTFLDFQGTQMCQKRLVKALPSAESSISRGNNYEAINGSNAVDLEGISAVSEVSQAERFEESGMVNQRPLETAGGNQNNDGSSAAAPVEISAKQPTQIECQSEISVECSMEASNRKEEENNGNNGHLKCYQRRKIVACGS</sequence>
<gene>
    <name evidence="1" type="ORF">L6452_03407</name>
</gene>
<keyword evidence="2" id="KW-1185">Reference proteome</keyword>